<evidence type="ECO:0000313" key="17">
    <source>
        <dbReference type="EMBL" id="MCM1981712.1"/>
    </source>
</evidence>
<dbReference type="InterPro" id="IPR036462">
    <property type="entry name" value="Fumarylacetoacetase_N_sf"/>
</dbReference>
<feature type="binding site" evidence="13">
    <location>
        <position position="213"/>
    </location>
    <ligand>
        <name>Ca(2+)</name>
        <dbReference type="ChEBI" id="CHEBI:29108"/>
    </ligand>
</feature>
<protein>
    <recommendedName>
        <fullName evidence="4">fumarylacetoacetase</fullName>
        <ecNumber evidence="4">3.7.1.2</ecNumber>
    </recommendedName>
</protein>
<feature type="binding site" evidence="13">
    <location>
        <position position="245"/>
    </location>
    <ligand>
        <name>Ca(2+)</name>
        <dbReference type="ChEBI" id="CHEBI:29108"/>
    </ligand>
</feature>
<organism evidence="17 18">
    <name type="scientific">Lyngbya confervoides BDU141951</name>
    <dbReference type="NCBI Taxonomy" id="1574623"/>
    <lineage>
        <taxon>Bacteria</taxon>
        <taxon>Bacillati</taxon>
        <taxon>Cyanobacteriota</taxon>
        <taxon>Cyanophyceae</taxon>
        <taxon>Oscillatoriophycideae</taxon>
        <taxon>Oscillatoriales</taxon>
        <taxon>Microcoleaceae</taxon>
        <taxon>Lyngbya</taxon>
    </lineage>
</organism>
<dbReference type="InterPro" id="IPR015377">
    <property type="entry name" value="Fumarylacetoacetase_N"/>
</dbReference>
<keyword evidence="7 13" id="KW-0106">Calcium</keyword>
<comment type="cofactor">
    <cofactor evidence="1 13">
        <name>Ca(2+)</name>
        <dbReference type="ChEBI" id="CHEBI:29108"/>
    </cofactor>
</comment>
<feature type="binding site" evidence="12">
    <location>
        <position position="141"/>
    </location>
    <ligand>
        <name>substrate</name>
    </ligand>
</feature>
<dbReference type="Pfam" id="PF01557">
    <property type="entry name" value="FAA_hydrolase"/>
    <property type="match status" value="1"/>
</dbReference>
<evidence type="ECO:0000259" key="16">
    <source>
        <dbReference type="Pfam" id="PF09298"/>
    </source>
</evidence>
<dbReference type="Gene3D" id="3.90.850.10">
    <property type="entry name" value="Fumarylacetoacetase-like, C-terminal domain"/>
    <property type="match status" value="1"/>
</dbReference>
<feature type="binding site" evidence="13">
    <location>
        <position position="211"/>
    </location>
    <ligand>
        <name>Ca(2+)</name>
        <dbReference type="ChEBI" id="CHEBI:29108"/>
    </ligand>
</feature>
<evidence type="ECO:0000256" key="11">
    <source>
        <dbReference type="PIRSR" id="PIRSR605959-1"/>
    </source>
</evidence>
<reference evidence="17 18" key="1">
    <citation type="journal article" date="2015" name="Genome Announc.">
        <title>Draft Genome Sequence of Filamentous Marine Cyanobacterium Lyngbya confervoides Strain BDU141951.</title>
        <authorList>
            <person name="Chandrababunaidu M.M."/>
            <person name="Sen D."/>
            <person name="Tripathy S."/>
        </authorList>
    </citation>
    <scope>NUCLEOTIDE SEQUENCE [LARGE SCALE GENOMIC DNA]</scope>
    <source>
        <strain evidence="17 18">BDU141951</strain>
    </source>
</reference>
<feature type="compositionally biased region" description="Polar residues" evidence="14">
    <location>
        <begin position="15"/>
        <end position="24"/>
    </location>
</feature>
<evidence type="ECO:0000256" key="14">
    <source>
        <dbReference type="SAM" id="MobiDB-lite"/>
    </source>
</evidence>
<evidence type="ECO:0000256" key="8">
    <source>
        <dbReference type="ARBA" id="ARBA00022842"/>
    </source>
</evidence>
<feature type="active site" description="Proton acceptor" evidence="11">
    <location>
        <position position="146"/>
    </location>
</feature>
<evidence type="ECO:0000256" key="9">
    <source>
        <dbReference type="ARBA" id="ARBA00022878"/>
    </source>
</evidence>
<feature type="binding site" evidence="12">
    <location>
        <position position="155"/>
    </location>
    <ligand>
        <name>substrate</name>
    </ligand>
</feature>
<dbReference type="InterPro" id="IPR011234">
    <property type="entry name" value="Fumarylacetoacetase-like_C"/>
</dbReference>
<feature type="binding site" evidence="13">
    <location>
        <position position="245"/>
    </location>
    <ligand>
        <name>Mg(2+)</name>
        <dbReference type="ChEBI" id="CHEBI:18420"/>
    </ligand>
</feature>
<dbReference type="RefSeq" id="WP_166283857.1">
    <property type="nucleotide sequence ID" value="NZ_JTHE03000016.1"/>
</dbReference>
<proteinExistence type="predicted"/>
<dbReference type="AlphaFoldDB" id="A0ABD4SZH2"/>
<dbReference type="GO" id="GO:0006572">
    <property type="term" value="P:L-tyrosine catabolic process"/>
    <property type="evidence" value="ECO:0007669"/>
    <property type="project" value="UniProtKB-KW"/>
</dbReference>
<dbReference type="EMBL" id="JTHE03000016">
    <property type="protein sequence ID" value="MCM1981712.1"/>
    <property type="molecule type" value="Genomic_DNA"/>
</dbReference>
<evidence type="ECO:0000256" key="13">
    <source>
        <dbReference type="PIRSR" id="PIRSR605959-3"/>
    </source>
</evidence>
<dbReference type="GO" id="GO:0046872">
    <property type="term" value="F:metal ion binding"/>
    <property type="evidence" value="ECO:0007669"/>
    <property type="project" value="UniProtKB-KW"/>
</dbReference>
<dbReference type="Pfam" id="PF09298">
    <property type="entry name" value="FAA_hydrolase_N"/>
    <property type="match status" value="1"/>
</dbReference>
<dbReference type="NCBIfam" id="TIGR01266">
    <property type="entry name" value="fum_ac_acetase"/>
    <property type="match status" value="1"/>
</dbReference>
<keyword evidence="9" id="KW-0828">Tyrosine catabolism</keyword>
<evidence type="ECO:0000256" key="6">
    <source>
        <dbReference type="ARBA" id="ARBA00022801"/>
    </source>
</evidence>
<evidence type="ECO:0000259" key="15">
    <source>
        <dbReference type="Pfam" id="PF01557"/>
    </source>
</evidence>
<keyword evidence="5 13" id="KW-0479">Metal-binding</keyword>
<dbReference type="Gene3D" id="2.30.30.230">
    <property type="entry name" value="Fumarylacetoacetase, N-terminal domain"/>
    <property type="match status" value="1"/>
</dbReference>
<dbReference type="InterPro" id="IPR005959">
    <property type="entry name" value="Fumarylacetoacetase"/>
</dbReference>
<dbReference type="PANTHER" id="PTHR43069:SF2">
    <property type="entry name" value="FUMARYLACETOACETASE"/>
    <property type="match status" value="1"/>
</dbReference>
<dbReference type="InterPro" id="IPR036663">
    <property type="entry name" value="Fumarylacetoacetase_C_sf"/>
</dbReference>
<comment type="cofactor">
    <cofactor evidence="2 13">
        <name>Mg(2+)</name>
        <dbReference type="ChEBI" id="CHEBI:18420"/>
    </cofactor>
</comment>
<feature type="binding site" evidence="12">
    <location>
        <position position="252"/>
    </location>
    <ligand>
        <name>substrate</name>
    </ligand>
</feature>
<feature type="binding site" evidence="13">
    <location>
        <position position="265"/>
    </location>
    <ligand>
        <name>Mg(2+)</name>
        <dbReference type="ChEBI" id="CHEBI:18420"/>
    </ligand>
</feature>
<keyword evidence="8 13" id="KW-0460">Magnesium</keyword>
<evidence type="ECO:0000256" key="5">
    <source>
        <dbReference type="ARBA" id="ARBA00022723"/>
    </source>
</evidence>
<evidence type="ECO:0000256" key="10">
    <source>
        <dbReference type="ARBA" id="ARBA00023232"/>
    </source>
</evidence>
<keyword evidence="18" id="KW-1185">Reference proteome</keyword>
<evidence type="ECO:0000256" key="12">
    <source>
        <dbReference type="PIRSR" id="PIRSR605959-2"/>
    </source>
</evidence>
<dbReference type="SUPFAM" id="SSF56529">
    <property type="entry name" value="FAH"/>
    <property type="match status" value="1"/>
</dbReference>
<feature type="binding site" evidence="12">
    <location>
        <position position="256"/>
    </location>
    <ligand>
        <name>substrate</name>
    </ligand>
</feature>
<feature type="domain" description="Fumarylacetoacetase N-terminal" evidence="16">
    <location>
        <begin position="30"/>
        <end position="131"/>
    </location>
</feature>
<dbReference type="PANTHER" id="PTHR43069">
    <property type="entry name" value="FUMARYLACETOACETASE"/>
    <property type="match status" value="1"/>
</dbReference>
<dbReference type="GO" id="GO:0006559">
    <property type="term" value="P:L-phenylalanine catabolic process"/>
    <property type="evidence" value="ECO:0007669"/>
    <property type="project" value="UniProtKB-KW"/>
</dbReference>
<dbReference type="Proteomes" id="UP000031561">
    <property type="component" value="Unassembled WGS sequence"/>
</dbReference>
<feature type="region of interest" description="Disordered" evidence="14">
    <location>
        <begin position="1"/>
        <end position="24"/>
    </location>
</feature>
<comment type="caution">
    <text evidence="17">The sequence shown here is derived from an EMBL/GenBank/DDBJ whole genome shotgun (WGS) entry which is preliminary data.</text>
</comment>
<accession>A0ABD4SZH2</accession>
<name>A0ABD4SZH2_9CYAN</name>
<feature type="domain" description="Fumarylacetoacetase-like C-terminal" evidence="15">
    <location>
        <begin position="141"/>
        <end position="433"/>
    </location>
</feature>
<keyword evidence="10" id="KW-0585">Phenylalanine catabolism</keyword>
<feature type="binding site" evidence="13">
    <location>
        <position position="269"/>
    </location>
    <ligand>
        <name>Mg(2+)</name>
        <dbReference type="ChEBI" id="CHEBI:18420"/>
    </ligand>
</feature>
<gene>
    <name evidence="17" type="primary">fahA</name>
    <name evidence="17" type="ORF">QQ91_0002550</name>
</gene>
<dbReference type="GO" id="GO:0004334">
    <property type="term" value="F:fumarylacetoacetase activity"/>
    <property type="evidence" value="ECO:0007669"/>
    <property type="project" value="UniProtKB-EC"/>
</dbReference>
<feature type="binding site" evidence="12">
    <location>
        <position position="372"/>
    </location>
    <ligand>
        <name>substrate</name>
    </ligand>
</feature>
<comment type="pathway">
    <text evidence="3">Amino-acid degradation; L-phenylalanine degradation; acetoacetate and fumarate from L-phenylalanine: step 6/6.</text>
</comment>
<evidence type="ECO:0000256" key="2">
    <source>
        <dbReference type="ARBA" id="ARBA00001946"/>
    </source>
</evidence>
<evidence type="ECO:0000256" key="7">
    <source>
        <dbReference type="ARBA" id="ARBA00022837"/>
    </source>
</evidence>
<evidence type="ECO:0000256" key="3">
    <source>
        <dbReference type="ARBA" id="ARBA00004782"/>
    </source>
</evidence>
<feature type="binding site" evidence="13">
    <location>
        <position position="139"/>
    </location>
    <ligand>
        <name>Ca(2+)</name>
        <dbReference type="ChEBI" id="CHEBI:29108"/>
    </ligand>
</feature>
<evidence type="ECO:0000313" key="18">
    <source>
        <dbReference type="Proteomes" id="UP000031561"/>
    </source>
</evidence>
<evidence type="ECO:0000256" key="1">
    <source>
        <dbReference type="ARBA" id="ARBA00001913"/>
    </source>
</evidence>
<keyword evidence="6 17" id="KW-0378">Hydrolase</keyword>
<sequence>MNRDLNPTHDPQLRSWISSANQPGTDFPIQNLPFGVFQRRDQPQESRIGVAIGDRILDLHQCYRSGHLQNLPEVLQQACAESSLNPLMALGPWSVAMLRPLLQNLLRADCPPPRLSEDLLLQDLQVEMQIPATIGDYTDFYASLFHATHVGSLLRPHNPLLPNYKHLPIAYHGRSSSLLLSGRPIPRPQGQRKGADEPYPHFGATQALDYEMEVGFLVGQGNALGKPIPIAQAESAIFGLCLVNDWSARDIQAWEYQPLGPFLGKSFATSLSPWVVTLEAIAPFRCPAFTRLAEDPPLLPYLSCFDNAKQGGIDLTVEVWLQSALMKDQGIQALRLSQANFQDMYWTLAQMVAHHTSNGCNLRSGDLLASGTISGAEEGSQGSLLEITRRGAQPFELPSGEQRRFLQDGDEITLRGYCRRAGYVDIGLGLCQAQITASI</sequence>
<dbReference type="EC" id="3.7.1.2" evidence="4"/>
<dbReference type="SUPFAM" id="SSF63433">
    <property type="entry name" value="Fumarylacetoacetate hydrolase, FAH, N-terminal domain"/>
    <property type="match status" value="1"/>
</dbReference>
<evidence type="ECO:0000256" key="4">
    <source>
        <dbReference type="ARBA" id="ARBA00012094"/>
    </source>
</evidence>